<dbReference type="Gene3D" id="1.20.1560.10">
    <property type="entry name" value="ABC transporter type 1, transmembrane domain"/>
    <property type="match status" value="1"/>
</dbReference>
<feature type="transmembrane region" description="Helical" evidence="9">
    <location>
        <begin position="21"/>
        <end position="41"/>
    </location>
</feature>
<evidence type="ECO:0000256" key="8">
    <source>
        <dbReference type="ARBA" id="ARBA00023136"/>
    </source>
</evidence>
<keyword evidence="6 12" id="KW-0067">ATP-binding</keyword>
<evidence type="ECO:0000313" key="13">
    <source>
        <dbReference type="Proteomes" id="UP000295711"/>
    </source>
</evidence>
<dbReference type="InterPro" id="IPR027417">
    <property type="entry name" value="P-loop_NTPase"/>
</dbReference>
<dbReference type="PROSITE" id="PS00211">
    <property type="entry name" value="ABC_TRANSPORTER_1"/>
    <property type="match status" value="1"/>
</dbReference>
<evidence type="ECO:0000256" key="5">
    <source>
        <dbReference type="ARBA" id="ARBA00022741"/>
    </source>
</evidence>
<evidence type="ECO:0000259" key="10">
    <source>
        <dbReference type="PROSITE" id="PS50893"/>
    </source>
</evidence>
<dbReference type="InterPro" id="IPR039421">
    <property type="entry name" value="Type_1_exporter"/>
</dbReference>
<feature type="domain" description="ABC transporter" evidence="10">
    <location>
        <begin position="338"/>
        <end position="574"/>
    </location>
</feature>
<dbReference type="Pfam" id="PF00664">
    <property type="entry name" value="ABC_membrane"/>
    <property type="match status" value="1"/>
</dbReference>
<dbReference type="RefSeq" id="WP_132089174.1">
    <property type="nucleotide sequence ID" value="NZ_JANKAQ010000001.1"/>
</dbReference>
<dbReference type="InterPro" id="IPR003439">
    <property type="entry name" value="ABC_transporter-like_ATP-bd"/>
</dbReference>
<evidence type="ECO:0000313" key="12">
    <source>
        <dbReference type="EMBL" id="TCO86021.1"/>
    </source>
</evidence>
<proteinExistence type="predicted"/>
<dbReference type="InterPro" id="IPR011527">
    <property type="entry name" value="ABC1_TM_dom"/>
</dbReference>
<keyword evidence="5" id="KW-0547">Nucleotide-binding</keyword>
<dbReference type="InterPro" id="IPR036640">
    <property type="entry name" value="ABC1_TM_sf"/>
</dbReference>
<evidence type="ECO:0000256" key="6">
    <source>
        <dbReference type="ARBA" id="ARBA00022840"/>
    </source>
</evidence>
<dbReference type="InterPro" id="IPR017871">
    <property type="entry name" value="ABC_transporter-like_CS"/>
</dbReference>
<feature type="domain" description="ABC transmembrane type-1" evidence="11">
    <location>
        <begin position="17"/>
        <end position="305"/>
    </location>
</feature>
<evidence type="ECO:0000256" key="7">
    <source>
        <dbReference type="ARBA" id="ARBA00022989"/>
    </source>
</evidence>
<dbReference type="GO" id="GO:0015421">
    <property type="term" value="F:ABC-type oligopeptide transporter activity"/>
    <property type="evidence" value="ECO:0007669"/>
    <property type="project" value="TreeGrafter"/>
</dbReference>
<evidence type="ECO:0000256" key="3">
    <source>
        <dbReference type="ARBA" id="ARBA00022475"/>
    </source>
</evidence>
<dbReference type="SUPFAM" id="SSF90123">
    <property type="entry name" value="ABC transporter transmembrane region"/>
    <property type="match status" value="1"/>
</dbReference>
<organism evidence="12 13">
    <name type="scientific">Frisingicoccus caecimuris</name>
    <dbReference type="NCBI Taxonomy" id="1796636"/>
    <lineage>
        <taxon>Bacteria</taxon>
        <taxon>Bacillati</taxon>
        <taxon>Bacillota</taxon>
        <taxon>Clostridia</taxon>
        <taxon>Lachnospirales</taxon>
        <taxon>Lachnospiraceae</taxon>
        <taxon>Frisingicoccus</taxon>
    </lineage>
</organism>
<accession>A0A4R2LZM7</accession>
<feature type="transmembrane region" description="Helical" evidence="9">
    <location>
        <begin position="53"/>
        <end position="73"/>
    </location>
</feature>
<gene>
    <name evidence="12" type="ORF">EV212_102339</name>
</gene>
<name>A0A4R2LZM7_9FIRM</name>
<dbReference type="GO" id="GO:0016887">
    <property type="term" value="F:ATP hydrolysis activity"/>
    <property type="evidence" value="ECO:0007669"/>
    <property type="project" value="InterPro"/>
</dbReference>
<dbReference type="PANTHER" id="PTHR43394">
    <property type="entry name" value="ATP-DEPENDENT PERMEASE MDL1, MITOCHONDRIAL"/>
    <property type="match status" value="1"/>
</dbReference>
<dbReference type="InterPro" id="IPR003593">
    <property type="entry name" value="AAA+_ATPase"/>
</dbReference>
<keyword evidence="7 9" id="KW-1133">Transmembrane helix</keyword>
<dbReference type="PANTHER" id="PTHR43394:SF1">
    <property type="entry name" value="ATP-BINDING CASSETTE SUB-FAMILY B MEMBER 10, MITOCHONDRIAL"/>
    <property type="match status" value="1"/>
</dbReference>
<feature type="transmembrane region" description="Helical" evidence="9">
    <location>
        <begin position="237"/>
        <end position="259"/>
    </location>
</feature>
<dbReference type="Proteomes" id="UP000295711">
    <property type="component" value="Unassembled WGS sequence"/>
</dbReference>
<dbReference type="FunFam" id="3.40.50.300:FF:000221">
    <property type="entry name" value="Multidrug ABC transporter ATP-binding protein"/>
    <property type="match status" value="1"/>
</dbReference>
<dbReference type="SUPFAM" id="SSF52540">
    <property type="entry name" value="P-loop containing nucleoside triphosphate hydrolases"/>
    <property type="match status" value="1"/>
</dbReference>
<dbReference type="CDD" id="cd18548">
    <property type="entry name" value="ABC_6TM_Tm287_like"/>
    <property type="match status" value="1"/>
</dbReference>
<dbReference type="OrthoDB" id="9762778at2"/>
<dbReference type="SMART" id="SM00382">
    <property type="entry name" value="AAA"/>
    <property type="match status" value="1"/>
</dbReference>
<dbReference type="GO" id="GO:0005886">
    <property type="term" value="C:plasma membrane"/>
    <property type="evidence" value="ECO:0007669"/>
    <property type="project" value="UniProtKB-SubCell"/>
</dbReference>
<feature type="transmembrane region" description="Helical" evidence="9">
    <location>
        <begin position="279"/>
        <end position="303"/>
    </location>
</feature>
<evidence type="ECO:0000256" key="1">
    <source>
        <dbReference type="ARBA" id="ARBA00004651"/>
    </source>
</evidence>
<reference evidence="12 13" key="1">
    <citation type="submission" date="2019-03" db="EMBL/GenBank/DDBJ databases">
        <title>Genomic Encyclopedia of Type Strains, Phase IV (KMG-IV): sequencing the most valuable type-strain genomes for metagenomic binning, comparative biology and taxonomic classification.</title>
        <authorList>
            <person name="Goeker M."/>
        </authorList>
    </citation>
    <scope>NUCLEOTIDE SEQUENCE [LARGE SCALE GENOMIC DNA]</scope>
    <source>
        <strain evidence="12 13">DSM 28559</strain>
    </source>
</reference>
<keyword evidence="4 9" id="KW-0812">Transmembrane</keyword>
<dbReference type="EMBL" id="SLXA01000002">
    <property type="protein sequence ID" value="TCO86021.1"/>
    <property type="molecule type" value="Genomic_DNA"/>
</dbReference>
<evidence type="ECO:0000256" key="9">
    <source>
        <dbReference type="SAM" id="Phobius"/>
    </source>
</evidence>
<comment type="caution">
    <text evidence="12">The sequence shown here is derived from an EMBL/GenBank/DDBJ whole genome shotgun (WGS) entry which is preliminary data.</text>
</comment>
<sequence>MIKHLMKSIREYKKDSFLAPIFVTGEVIFEVIIPFLMSKLIDSGIDAGNMNYILRTGAILVVCALVSLSLGFFSGRSAAIASSGFAKNLRRDMYYNVQNFSFANIDKFSTASIVTRLTTDVTNVQNAYQMIIRTAVRSPIMMIAAMVMAFKVAGPLAFVFLACIPILGIGLYFIMTRTHPIFERVFKTYDKLNNVVQENLHGIRVVKSFVREDHEIKKFKDISQDIYNDFSHAEKNLAFNMPLMQICVYGSMLFISWFGARMIVASGNDAAVGLSTGELMSLFVYLMQILMSLMMLSMVFVMITMSKASAERIVEILDETSDITSPEQPVMAISDGSIDFENVSFSYSKNPDKLCLKNIHLHIASGETVGIIGGTGSGKSSLVQLIPRLYDATIGNVRVGGTDVRDYDLEVLRDNVAMVLQKNVLFSGTIRENLRWGNAEATDEELIHACQLAQADDFIRTFPDGYDTYIEQGGSNVSGGQKQRLCIARALLKKPKILIMDDSTSAVDTKTDALIQRAFLTEIPETTKIIIAQRISSVEHADKIIIMDDGEINAIGNHEELLASNPIYQEVYASQVKGGNDHE</sequence>
<dbReference type="AlphaFoldDB" id="A0A4R2LZM7"/>
<evidence type="ECO:0000259" key="11">
    <source>
        <dbReference type="PROSITE" id="PS50929"/>
    </source>
</evidence>
<dbReference type="Gene3D" id="3.40.50.300">
    <property type="entry name" value="P-loop containing nucleotide triphosphate hydrolases"/>
    <property type="match status" value="1"/>
</dbReference>
<comment type="subcellular location">
    <subcellularLocation>
        <location evidence="1">Cell membrane</location>
        <topology evidence="1">Multi-pass membrane protein</topology>
    </subcellularLocation>
</comment>
<keyword evidence="3" id="KW-1003">Cell membrane</keyword>
<keyword evidence="2" id="KW-0813">Transport</keyword>
<feature type="transmembrane region" description="Helical" evidence="9">
    <location>
        <begin position="156"/>
        <end position="174"/>
    </location>
</feature>
<keyword evidence="8 9" id="KW-0472">Membrane</keyword>
<dbReference type="PROSITE" id="PS50893">
    <property type="entry name" value="ABC_TRANSPORTER_2"/>
    <property type="match status" value="1"/>
</dbReference>
<dbReference type="GO" id="GO:0005524">
    <property type="term" value="F:ATP binding"/>
    <property type="evidence" value="ECO:0007669"/>
    <property type="project" value="UniProtKB-KW"/>
</dbReference>
<protein>
    <submittedName>
        <fullName evidence="12">ATP-binding cassette subfamily B protein</fullName>
    </submittedName>
</protein>
<dbReference type="Pfam" id="PF00005">
    <property type="entry name" value="ABC_tran"/>
    <property type="match status" value="1"/>
</dbReference>
<dbReference type="PROSITE" id="PS50929">
    <property type="entry name" value="ABC_TM1F"/>
    <property type="match status" value="1"/>
</dbReference>
<evidence type="ECO:0000256" key="4">
    <source>
        <dbReference type="ARBA" id="ARBA00022692"/>
    </source>
</evidence>
<evidence type="ECO:0000256" key="2">
    <source>
        <dbReference type="ARBA" id="ARBA00022448"/>
    </source>
</evidence>
<keyword evidence="13" id="KW-1185">Reference proteome</keyword>